<feature type="region of interest" description="Disordered" evidence="5">
    <location>
        <begin position="634"/>
        <end position="731"/>
    </location>
</feature>
<feature type="compositionally biased region" description="Low complexity" evidence="5">
    <location>
        <begin position="869"/>
        <end position="878"/>
    </location>
</feature>
<evidence type="ECO:0000313" key="8">
    <source>
        <dbReference type="EMBL" id="CAL5039355.1"/>
    </source>
</evidence>
<feature type="compositionally biased region" description="Polar residues" evidence="5">
    <location>
        <begin position="706"/>
        <end position="716"/>
    </location>
</feature>
<feature type="region of interest" description="Disordered" evidence="5">
    <location>
        <begin position="537"/>
        <end position="576"/>
    </location>
</feature>
<dbReference type="InterPro" id="IPR014020">
    <property type="entry name" value="Tensin_C2-dom"/>
</dbReference>
<dbReference type="Gene3D" id="1.20.58.2220">
    <property type="entry name" value="Formin, FH2 domain"/>
    <property type="match status" value="1"/>
</dbReference>
<evidence type="ECO:0000256" key="2">
    <source>
        <dbReference type="ARBA" id="ARBA00022912"/>
    </source>
</evidence>
<evidence type="ECO:0000256" key="5">
    <source>
        <dbReference type="SAM" id="MobiDB-lite"/>
    </source>
</evidence>
<feature type="compositionally biased region" description="Low complexity" evidence="5">
    <location>
        <begin position="692"/>
        <end position="705"/>
    </location>
</feature>
<feature type="compositionally biased region" description="Low complexity" evidence="5">
    <location>
        <begin position="899"/>
        <end position="913"/>
    </location>
</feature>
<feature type="compositionally biased region" description="Low complexity" evidence="5">
    <location>
        <begin position="565"/>
        <end position="576"/>
    </location>
</feature>
<feature type="compositionally biased region" description="Basic and acidic residues" evidence="5">
    <location>
        <begin position="1366"/>
        <end position="1435"/>
    </location>
</feature>
<dbReference type="SMART" id="SM00498">
    <property type="entry name" value="FH2"/>
    <property type="match status" value="1"/>
</dbReference>
<keyword evidence="2" id="KW-0378">Hydrolase</keyword>
<dbReference type="Pfam" id="PF10409">
    <property type="entry name" value="PTEN_C2"/>
    <property type="match status" value="1"/>
</dbReference>
<dbReference type="PANTHER" id="PTHR45733">
    <property type="entry name" value="FORMIN-J"/>
    <property type="match status" value="1"/>
</dbReference>
<dbReference type="Pfam" id="PF02181">
    <property type="entry name" value="FH2"/>
    <property type="match status" value="1"/>
</dbReference>
<feature type="compositionally biased region" description="Low complexity" evidence="5">
    <location>
        <begin position="796"/>
        <end position="806"/>
    </location>
</feature>
<dbReference type="SMART" id="SM01326">
    <property type="entry name" value="PTEN_C2"/>
    <property type="match status" value="1"/>
</dbReference>
<feature type="domain" description="C2 tensin-type" evidence="6">
    <location>
        <begin position="227"/>
        <end position="366"/>
    </location>
</feature>
<feature type="compositionally biased region" description="Basic and acidic residues" evidence="5">
    <location>
        <begin position="537"/>
        <end position="552"/>
    </location>
</feature>
<protein>
    <recommendedName>
        <fullName evidence="3">Formin-like protein</fullName>
    </recommendedName>
</protein>
<evidence type="ECO:0000256" key="3">
    <source>
        <dbReference type="RuleBase" id="RU361260"/>
    </source>
</evidence>
<organism evidence="8 9">
    <name type="scientific">Urochloa decumbens</name>
    <dbReference type="NCBI Taxonomy" id="240449"/>
    <lineage>
        <taxon>Eukaryota</taxon>
        <taxon>Viridiplantae</taxon>
        <taxon>Streptophyta</taxon>
        <taxon>Embryophyta</taxon>
        <taxon>Tracheophyta</taxon>
        <taxon>Spermatophyta</taxon>
        <taxon>Magnoliopsida</taxon>
        <taxon>Liliopsida</taxon>
        <taxon>Poales</taxon>
        <taxon>Poaceae</taxon>
        <taxon>PACMAD clade</taxon>
        <taxon>Panicoideae</taxon>
        <taxon>Panicodae</taxon>
        <taxon>Paniceae</taxon>
        <taxon>Melinidinae</taxon>
        <taxon>Urochloa</taxon>
    </lineage>
</organism>
<dbReference type="EMBL" id="OZ075143">
    <property type="protein sequence ID" value="CAL5039355.1"/>
    <property type="molecule type" value="Genomic_DNA"/>
</dbReference>
<reference evidence="8" key="1">
    <citation type="submission" date="2024-10" db="EMBL/GenBank/DDBJ databases">
        <authorList>
            <person name="Ryan C."/>
        </authorList>
    </citation>
    <scope>NUCLEOTIDE SEQUENCE [LARGE SCALE GENOMIC DNA]</scope>
</reference>
<feature type="compositionally biased region" description="Low complexity" evidence="5">
    <location>
        <begin position="776"/>
        <end position="787"/>
    </location>
</feature>
<feature type="region of interest" description="Disordered" evidence="5">
    <location>
        <begin position="1023"/>
        <end position="1042"/>
    </location>
</feature>
<keyword evidence="2" id="KW-0904">Protein phosphatase</keyword>
<dbReference type="InterPro" id="IPR051144">
    <property type="entry name" value="Formin_homology_domain"/>
</dbReference>
<feature type="domain" description="FH2" evidence="7">
    <location>
        <begin position="968"/>
        <end position="1368"/>
    </location>
</feature>
<feature type="compositionally biased region" description="Pro residues" evidence="5">
    <location>
        <begin position="649"/>
        <end position="659"/>
    </location>
</feature>
<feature type="compositionally biased region" description="Polar residues" evidence="5">
    <location>
        <begin position="1436"/>
        <end position="1457"/>
    </location>
</feature>
<dbReference type="SUPFAM" id="SSF101447">
    <property type="entry name" value="Formin homology 2 domain (FH2 domain)"/>
    <property type="match status" value="1"/>
</dbReference>
<feature type="compositionally biased region" description="Pro residues" evidence="5">
    <location>
        <begin position="756"/>
        <end position="775"/>
    </location>
</feature>
<dbReference type="Gene3D" id="3.90.190.10">
    <property type="entry name" value="Protein tyrosine phosphatase superfamily"/>
    <property type="match status" value="1"/>
</dbReference>
<feature type="compositionally biased region" description="Pro residues" evidence="5">
    <location>
        <begin position="879"/>
        <end position="898"/>
    </location>
</feature>
<feature type="compositionally biased region" description="Polar residues" evidence="5">
    <location>
        <begin position="962"/>
        <end position="974"/>
    </location>
</feature>
<feature type="compositionally biased region" description="Pro residues" evidence="5">
    <location>
        <begin position="858"/>
        <end position="868"/>
    </location>
</feature>
<feature type="region of interest" description="Disordered" evidence="5">
    <location>
        <begin position="1366"/>
        <end position="1457"/>
    </location>
</feature>
<keyword evidence="4" id="KW-0175">Coiled coil</keyword>
<dbReference type="PROSITE" id="PS51182">
    <property type="entry name" value="C2_TENSIN"/>
    <property type="match status" value="1"/>
</dbReference>
<dbReference type="Gene3D" id="2.60.40.1110">
    <property type="match status" value="1"/>
</dbReference>
<dbReference type="PANTHER" id="PTHR45733:SF8">
    <property type="entry name" value="FORMIN-J"/>
    <property type="match status" value="1"/>
</dbReference>
<name>A0ABC9DHY8_9POAL</name>
<dbReference type="Proteomes" id="UP001497457">
    <property type="component" value="Chromosome 33rd"/>
</dbReference>
<dbReference type="InterPro" id="IPR015425">
    <property type="entry name" value="FH2_Formin"/>
</dbReference>
<dbReference type="InterPro" id="IPR042201">
    <property type="entry name" value="FH2_Formin_sf"/>
</dbReference>
<accession>A0ABC9DHY8</accession>
<evidence type="ECO:0000259" key="7">
    <source>
        <dbReference type="PROSITE" id="PS51444"/>
    </source>
</evidence>
<dbReference type="InterPro" id="IPR035892">
    <property type="entry name" value="C2_domain_sf"/>
</dbReference>
<feature type="coiled-coil region" evidence="4">
    <location>
        <begin position="1249"/>
        <end position="1276"/>
    </location>
</feature>
<dbReference type="SUPFAM" id="SSF52799">
    <property type="entry name" value="(Phosphotyrosine protein) phosphatases II"/>
    <property type="match status" value="1"/>
</dbReference>
<gene>
    <name evidence="8" type="ORF">URODEC1_LOCUS85502</name>
</gene>
<dbReference type="InterPro" id="IPR029021">
    <property type="entry name" value="Prot-tyrosine_phosphatase-like"/>
</dbReference>
<proteinExistence type="inferred from homology"/>
<keyword evidence="9" id="KW-1185">Reference proteome</keyword>
<sequence>MGGSNLLAENEVNYFLVKAPKSQDQPCGMALFRKFFYRKPPDGLLEITERVYVFDSCFTTDVFDDEKYRDYITDIVAQLRSHFADASFMVFNFRDGESQSLLANILSSYDMVVMDYPRQYEGCPLLTIEMIHHYLRSGESWLSLGQQNVLIMHCERGGWAVLAFMLAGLLLYRKQFIGEQRTLEMIYRQAPRELVQLLSPLNPMPSQIRYLHYISRRNVSSEWPPHDRALTLDCVILRNIPGFNAEGGCRPIFRIYGQDPLLATSNTPKVLFATPKRSKYARLYKKADCELIKIDIHCHIQGDVVLECISLDSDQEQEEMMFRVMFNTAFIRSNILMLNRDEIDMMWDAKDRFPKEFRAEVLFSEMDTANQLGPMEVAGIGEKEGLPVEAFAKVQEMFSNVDWLDPTGDAAIQLFQRLTSSENIQLRQGFLSPSKKEAESLDLGSVSPTNQHFDNLQQEPSNVVHSTVFVNKQESAGGQRLTMVEPSTKSEVKTGISVVQENLGSVVHKVDSNTEQSTSLEKAVPLTVKSIKPVLKDQNAKLDEQHGSDRRSSSTTTMPHRIPISSSCSALSGNSSPRSLSACPRFHSAPSALGITSLLEDHAADSEKCRSPVTLTTISDISTGIVKITSKLPSGQHLATGTPVITKGVPPPPPPPSPPALLVSDAIMMSEAKDSSQPALKQSGLPSHPERQSTSQSLGTSTLPTNHQKSSTSTAIESLPTSPAPPPLLPMSSSTSISCSVYHLPADSVPVSPTSFRPPVPGAPQPPPPPPPPPQASLRPSPVMSHASPPPPPPTSSSSPPNLTGSPPLPPPLPSPRCSFSRPPAPPPPPLLASTSSIVRPAAPPPPLFASTSSPFRPVAPPPPPAPTSLPIIPIIASAPPPPPPPGTTSSPPPPQPPCYSSKQSSSPIGNSMPSPPVPPPPSHGGRSGASGNIVPPPAPPGGNAKLFGPPGRGPTPPSGPMSKSFQSGQAVSRRSNLKPLHWVKVTRAMHGSLWAESQKPDETLKAPVFDMSELENLFSAVLPSSDSRRSDKSGARASGPKSEKIHLIDLRRANNCGIMLTKVKMPLPDLMSAILALDDTVLDADQVDNLIKFTPTKDEIELLKGYKGDKQVLGECEKFFMELMKLPRVESKLRVFSFKIQFRSQVSDLKRNLNIVNCSAEEIRGSVKLKRIMQTILSLGNALNQGTARGSAVGFRLDSLLKLSDTRARNNKMTLMHYLSKVLSEKLPELLDFPKDLASLELAAKIQLKSLAEEMQAVNKGLEKVEQELTTSENDGPVSEIFRKTLKDFLIGAEAEVRSLTSLYSNVGRNADALALYFGEDPARCPFEQVVTTLQNFVRLFTRSHEENCKQLDLEKKKALKEAEENSKQLDLEKKKAQKEAEQNSKQLDLEKKKAEKEAETEKTKNKSDNEEACKKESENDKASKKESVNEKAKLNNSIKELDISLQSPAQTASAK</sequence>
<feature type="region of interest" description="Disordered" evidence="5">
    <location>
        <begin position="753"/>
        <end position="974"/>
    </location>
</feature>
<feature type="compositionally biased region" description="Pro residues" evidence="5">
    <location>
        <begin position="914"/>
        <end position="923"/>
    </location>
</feature>
<evidence type="ECO:0000256" key="1">
    <source>
        <dbReference type="ARBA" id="ARBA00006468"/>
    </source>
</evidence>
<evidence type="ECO:0000313" key="9">
    <source>
        <dbReference type="Proteomes" id="UP001497457"/>
    </source>
</evidence>
<evidence type="ECO:0000256" key="4">
    <source>
        <dbReference type="SAM" id="Coils"/>
    </source>
</evidence>
<dbReference type="SUPFAM" id="SSF49562">
    <property type="entry name" value="C2 domain (Calcium/lipid-binding domain, CaLB)"/>
    <property type="match status" value="1"/>
</dbReference>
<evidence type="ECO:0000259" key="6">
    <source>
        <dbReference type="PROSITE" id="PS51182"/>
    </source>
</evidence>
<dbReference type="GO" id="GO:0004721">
    <property type="term" value="F:phosphoprotein phosphatase activity"/>
    <property type="evidence" value="ECO:0007669"/>
    <property type="project" value="UniProtKB-KW"/>
</dbReference>
<comment type="similarity">
    <text evidence="1">Belongs to the formin-like family. Class-II subfamily.</text>
</comment>
<dbReference type="PROSITE" id="PS51444">
    <property type="entry name" value="FH2"/>
    <property type="match status" value="1"/>
</dbReference>